<dbReference type="Gene3D" id="2.130.10.10">
    <property type="entry name" value="YVTN repeat-like/Quinoprotein amine dehydrogenase"/>
    <property type="match status" value="1"/>
</dbReference>
<evidence type="ECO:0000256" key="6">
    <source>
        <dbReference type="SAM" id="MobiDB-lite"/>
    </source>
</evidence>
<dbReference type="GO" id="GO:0005770">
    <property type="term" value="C:late endosome"/>
    <property type="evidence" value="ECO:0007669"/>
    <property type="project" value="TreeGrafter"/>
</dbReference>
<dbReference type="PANTHER" id="PTHR12616:SF8">
    <property type="entry name" value="VACUOLAR PROTEIN SORTING-ASSOCIATED PROTEIN 8 HOMOLOG"/>
    <property type="match status" value="1"/>
</dbReference>
<dbReference type="PROSITE" id="PS50082">
    <property type="entry name" value="WD_REPEATS_2"/>
    <property type="match status" value="1"/>
</dbReference>
<dbReference type="InterPro" id="IPR045111">
    <property type="entry name" value="Vps41/Vps8"/>
</dbReference>
<accession>A0A9D5CMH4</accession>
<dbReference type="CDD" id="cd16448">
    <property type="entry name" value="RING-H2"/>
    <property type="match status" value="1"/>
</dbReference>
<evidence type="ECO:0000259" key="7">
    <source>
        <dbReference type="PROSITE" id="PS50089"/>
    </source>
</evidence>
<evidence type="ECO:0000256" key="4">
    <source>
        <dbReference type="PROSITE-ProRule" id="PRU00175"/>
    </source>
</evidence>
<dbReference type="Pfam" id="PF12816">
    <property type="entry name" value="TPR_Vps8"/>
    <property type="match status" value="1"/>
</dbReference>
<dbReference type="PANTHER" id="PTHR12616">
    <property type="entry name" value="VACUOLAR PROTEIN SORTING VPS41"/>
    <property type="match status" value="1"/>
</dbReference>
<dbReference type="Proteomes" id="UP001085076">
    <property type="component" value="Miscellaneous, Linkage group lg04"/>
</dbReference>
<feature type="compositionally biased region" description="Low complexity" evidence="6">
    <location>
        <begin position="1855"/>
        <end position="1866"/>
    </location>
</feature>
<dbReference type="Pfam" id="PF25066">
    <property type="entry name" value="TPR_VPS8_2"/>
    <property type="match status" value="1"/>
</dbReference>
<evidence type="ECO:0000256" key="2">
    <source>
        <dbReference type="ARBA" id="ARBA00022574"/>
    </source>
</evidence>
<evidence type="ECO:0000313" key="9">
    <source>
        <dbReference type="Proteomes" id="UP001085076"/>
    </source>
</evidence>
<feature type="region of interest" description="Disordered" evidence="6">
    <location>
        <begin position="70"/>
        <end position="118"/>
    </location>
</feature>
<organism evidence="8 9">
    <name type="scientific">Dioscorea zingiberensis</name>
    <dbReference type="NCBI Taxonomy" id="325984"/>
    <lineage>
        <taxon>Eukaryota</taxon>
        <taxon>Viridiplantae</taxon>
        <taxon>Streptophyta</taxon>
        <taxon>Embryophyta</taxon>
        <taxon>Tracheophyta</taxon>
        <taxon>Spermatophyta</taxon>
        <taxon>Magnoliopsida</taxon>
        <taxon>Liliopsida</taxon>
        <taxon>Dioscoreales</taxon>
        <taxon>Dioscoreaceae</taxon>
        <taxon>Dioscorea</taxon>
    </lineage>
</organism>
<dbReference type="GO" id="GO:0030897">
    <property type="term" value="C:HOPS complex"/>
    <property type="evidence" value="ECO:0007669"/>
    <property type="project" value="TreeGrafter"/>
</dbReference>
<feature type="compositionally biased region" description="Basic and acidic residues" evidence="6">
    <location>
        <begin position="1867"/>
        <end position="1881"/>
    </location>
</feature>
<dbReference type="SUPFAM" id="SSF50978">
    <property type="entry name" value="WD40 repeat-like"/>
    <property type="match status" value="1"/>
</dbReference>
<proteinExistence type="inferred from homology"/>
<dbReference type="InterPro" id="IPR036322">
    <property type="entry name" value="WD40_repeat_dom_sf"/>
</dbReference>
<comment type="caution">
    <text evidence="8">The sequence shown here is derived from an EMBL/GenBank/DDBJ whole genome shotgun (WGS) entry which is preliminary data.</text>
</comment>
<evidence type="ECO:0000313" key="8">
    <source>
        <dbReference type="EMBL" id="KAJ0975965.1"/>
    </source>
</evidence>
<dbReference type="InterPro" id="IPR059070">
    <property type="entry name" value="TPR_VPS8_2"/>
</dbReference>
<keyword evidence="3" id="KW-0677">Repeat</keyword>
<reference evidence="8" key="2">
    <citation type="journal article" date="2022" name="Hortic Res">
        <title>The genome of Dioscorea zingiberensis sheds light on the biosynthesis, origin and evolution of the medicinally important diosgenin saponins.</title>
        <authorList>
            <person name="Li Y."/>
            <person name="Tan C."/>
            <person name="Li Z."/>
            <person name="Guo J."/>
            <person name="Li S."/>
            <person name="Chen X."/>
            <person name="Wang C."/>
            <person name="Dai X."/>
            <person name="Yang H."/>
            <person name="Song W."/>
            <person name="Hou L."/>
            <person name="Xu J."/>
            <person name="Tong Z."/>
            <person name="Xu A."/>
            <person name="Yuan X."/>
            <person name="Wang W."/>
            <person name="Yang Q."/>
            <person name="Chen L."/>
            <person name="Sun Z."/>
            <person name="Wang K."/>
            <person name="Pan B."/>
            <person name="Chen J."/>
            <person name="Bao Y."/>
            <person name="Liu F."/>
            <person name="Qi X."/>
            <person name="Gang D.R."/>
            <person name="Wen J."/>
            <person name="Li J."/>
        </authorList>
    </citation>
    <scope>NUCLEOTIDE SEQUENCE</scope>
    <source>
        <strain evidence="8">Dzin_1.0</strain>
    </source>
</reference>
<evidence type="ECO:0000256" key="3">
    <source>
        <dbReference type="ARBA" id="ARBA00022737"/>
    </source>
</evidence>
<feature type="region of interest" description="Disordered" evidence="6">
    <location>
        <begin position="1"/>
        <end position="33"/>
    </location>
</feature>
<keyword evidence="4" id="KW-0479">Metal-binding</keyword>
<reference evidence="8" key="1">
    <citation type="submission" date="2021-03" db="EMBL/GenBank/DDBJ databases">
        <authorList>
            <person name="Li Z."/>
            <person name="Yang C."/>
        </authorList>
    </citation>
    <scope>NUCLEOTIDE SEQUENCE</scope>
    <source>
        <strain evidence="8">Dzin_1.0</strain>
        <tissue evidence="8">Leaf</tissue>
    </source>
</reference>
<dbReference type="PROSITE" id="PS00678">
    <property type="entry name" value="WD_REPEATS_1"/>
    <property type="match status" value="1"/>
</dbReference>
<feature type="domain" description="RING-type" evidence="7">
    <location>
        <begin position="1718"/>
        <end position="1764"/>
    </location>
</feature>
<feature type="repeat" description="WD" evidence="5">
    <location>
        <begin position="464"/>
        <end position="505"/>
    </location>
</feature>
<dbReference type="InterPro" id="IPR015943">
    <property type="entry name" value="WD40/YVTN_repeat-like_dom_sf"/>
</dbReference>
<dbReference type="EMBL" id="JAGGNH010000004">
    <property type="protein sequence ID" value="KAJ0975965.1"/>
    <property type="molecule type" value="Genomic_DNA"/>
</dbReference>
<name>A0A9D5CMH4_9LILI</name>
<keyword evidence="2 5" id="KW-0853">WD repeat</keyword>
<gene>
    <name evidence="8" type="ORF">J5N97_017930</name>
</gene>
<dbReference type="PROSITE" id="PS50089">
    <property type="entry name" value="ZF_RING_2"/>
    <property type="match status" value="1"/>
</dbReference>
<keyword evidence="9" id="KW-1185">Reference proteome</keyword>
<dbReference type="GO" id="GO:0008270">
    <property type="term" value="F:zinc ion binding"/>
    <property type="evidence" value="ECO:0007669"/>
    <property type="project" value="UniProtKB-KW"/>
</dbReference>
<dbReference type="Pfam" id="PF23410">
    <property type="entry name" value="Beta-prop_VPS8"/>
    <property type="match status" value="1"/>
</dbReference>
<evidence type="ECO:0000256" key="1">
    <source>
        <dbReference type="ARBA" id="ARBA00009422"/>
    </source>
</evidence>
<comment type="similarity">
    <text evidence="1">Belongs to the VPS8 family.</text>
</comment>
<dbReference type="GO" id="GO:0006623">
    <property type="term" value="P:protein targeting to vacuole"/>
    <property type="evidence" value="ECO:0007669"/>
    <property type="project" value="InterPro"/>
</dbReference>
<dbReference type="Pfam" id="PF23556">
    <property type="entry name" value="TPR_Vps41"/>
    <property type="match status" value="1"/>
</dbReference>
<dbReference type="OrthoDB" id="289913at2759"/>
<keyword evidence="4" id="KW-0862">Zinc</keyword>
<keyword evidence="4" id="KW-0863">Zinc-finger</keyword>
<dbReference type="SMART" id="SM00320">
    <property type="entry name" value="WD40"/>
    <property type="match status" value="1"/>
</dbReference>
<dbReference type="GO" id="GO:0034058">
    <property type="term" value="P:endosomal vesicle fusion"/>
    <property type="evidence" value="ECO:0007669"/>
    <property type="project" value="TreeGrafter"/>
</dbReference>
<sequence>MIRAKRAPPMELDLDSRLLSGGGGGAAAPASSEDIGVDLRRTVDDILNDYDSSSSDVTDAHRRTVDDILNDFDSSEEDPPPRVANLMVEPREADETPTTETLEEAPTTSHFAWSKRPRDPPSLGLRNFSASRPLPPLFGGVRPSPKPGAALAAAAAASRPVLTPHAAAIKSRRFGAERTFSAPELSPHREESCGSEGLDGSEVSELAILHPPSSSDVEESSEAVIFDGEVSGKGVGLEVADEPEIADQVEANEYSTESDYLVSTPIDDVDMSLQLQDVVEDVQEEESAELGSKRDDLDLVKSQDEQTDVVGEEIDNRIEGGRLFEESLFFPSAEDCEKAKKKADKKLQASMKPLEWAEELEKRQASYGQHCKEGAAAQQMKLEGIRRDPQAVGYLQIDLDNVITRLFSSQSFKRDHGSPQVVVVHMNFIAIGMSKGAVFVVPSKYSSHSADTMDTKMINLCSNGEKSQTPVTSMCFNQQGDLLLAGYGDGHLTLWDVQKGAVAKLVSGAHAAPVVHTLFLGQDLQVTRQFKSVTCDATGLVLLHTFSVLPLWGFSIKSQTFPKMGTILSVRPIRTDDFSGLGYVTSQGNSTTPASGLGSMVGGVVGGVVGGEAGWKLFNEGSSMPEEGVVIFVTHQNALVVRLSPTVEVYEKLSRPDGVREGSIPYTAWKCMTYSHDASLDPSDRASWLVIVWDRSVQVEKLVNSEMKKYSEWNLDSAAIGVAWLDDQMLVILTLRGQLCLFSKDGTELHRTSFVIDGTGIDDIITYHTYFTNIFGNPEKAYHNSVAVRGASIYIIGPMHLIISRLLPWKERIQVLQKAGDWIGALDMAMRLYDGHAHGVIDLPRKVEAIREAIMPYLVELLLSYVDEVFSYISMAFSSQIAKVGQADDPNFTDSSVRTEIEEQYARVGGVAVEFCVHVKRTDILFDTIFSKFVAVQHGGTFLEILEPYILKDMLGSLPPEIMQALVEHYSGKGWLQRVEQCVLHMDISSLDFNQVVKLCREHGLYGALIYLFNQGLDDYKTPLEELLMVVQSGQRVDAAAIGYRMLVYLKYCFLGLAFPPGHGTLPPNRSQSVARELLQFLLEDSKSLDSQVSRSFRSSCGTWPNLCHLLLLDTEATLEVLRHAFIKDDSTELDNCLSDLSASNLEQKDNDSQSAKNQYLMAQSAIDKLIYVLDMESNKIRSFSWDESVEVWPSEKDLGQLFQFIVFLVTWTGAAISRQVFKHILEYLTSVDWIQCDSSQRPEASKREKQVLALLKVVPQANWSSNVLELCAEAQFHQACGFIHTIRGHHIAALDSFMKDLDEPVNSFAFINNMLLKLKDVEAESFRSAVISCIAELVKLSRECTFFLIIDHFSLENQQILSELRSQPHSLFLFLKTVIEVHLFGALNFPAYKVDHVSRMPIGGIGPPNELDAYMERLSNFPKLLQHNPVHVTDDMAELYLELLCCYEPKSVLKFLETFDNYRLEHCLRLCQEYEVIDATAFLLERVGDVGSALGLLMTGLDKKFDLLVTAVQSMFSEISASNSTGMKMLNDLSTMDEVISVCDVLHASIGLCQRNTQRLDPQESESLWFRLLDKFTEPLKRFCGGKEVQERWDVSKLNVIADTQQKDKSFSRWGFSKELNCRDILRKMFSQFVGEIIERMAGYIPLPAIMAKLLSDNGNQEFGDFKFTILKMLGTYGYERRILDTAKTLIEDDTFYTMNLLRKGASHAYVPQDSMCCICGCSLTKGLSTSGIRVFNCGHSTHLHCEENEPSNKTSSAGCPICIPKKNPTARSKSVLVENGQLRNGSSNLQIQGNSSVHEPDPIEKPYGFQKMSRFEILSNLQNGKKSLQIDTLPPLRLSPPAIYHEKVQKRPTSTTGEASSTSAKSEKTNKRWQLRESKLNGPLSRFPLKANLFSTEKNKLW</sequence>
<dbReference type="InterPro" id="IPR025941">
    <property type="entry name" value="Vps8_central_dom"/>
</dbReference>
<dbReference type="InterPro" id="IPR001680">
    <property type="entry name" value="WD40_rpt"/>
</dbReference>
<feature type="region of interest" description="Disordered" evidence="6">
    <location>
        <begin position="180"/>
        <end position="200"/>
    </location>
</feature>
<dbReference type="InterPro" id="IPR001841">
    <property type="entry name" value="Znf_RING"/>
</dbReference>
<protein>
    <recommendedName>
        <fullName evidence="7">RING-type domain-containing protein</fullName>
    </recommendedName>
</protein>
<feature type="region of interest" description="Disordered" evidence="6">
    <location>
        <begin position="1846"/>
        <end position="1881"/>
    </location>
</feature>
<evidence type="ECO:0000256" key="5">
    <source>
        <dbReference type="PROSITE-ProRule" id="PRU00221"/>
    </source>
</evidence>
<dbReference type="InterPro" id="IPR019775">
    <property type="entry name" value="WD40_repeat_CS"/>
</dbReference>